<dbReference type="AlphaFoldDB" id="A0A9Q1D1R3"/>
<keyword evidence="3" id="KW-1185">Reference proteome</keyword>
<evidence type="ECO:0000313" key="3">
    <source>
        <dbReference type="Proteomes" id="UP001152803"/>
    </source>
</evidence>
<accession>A0A9Q1D1R3</accession>
<reference evidence="2" key="1">
    <citation type="journal article" date="2023" name="Science">
        <title>Genome structures resolve the early diversification of teleost fishes.</title>
        <authorList>
            <person name="Parey E."/>
            <person name="Louis A."/>
            <person name="Montfort J."/>
            <person name="Bouchez O."/>
            <person name="Roques C."/>
            <person name="Iampietro C."/>
            <person name="Lluch J."/>
            <person name="Castinel A."/>
            <person name="Donnadieu C."/>
            <person name="Desvignes T."/>
            <person name="Floi Bucao C."/>
            <person name="Jouanno E."/>
            <person name="Wen M."/>
            <person name="Mejri S."/>
            <person name="Dirks R."/>
            <person name="Jansen H."/>
            <person name="Henkel C."/>
            <person name="Chen W.J."/>
            <person name="Zahm M."/>
            <person name="Cabau C."/>
            <person name="Klopp C."/>
            <person name="Thompson A.W."/>
            <person name="Robinson-Rechavi M."/>
            <person name="Braasch I."/>
            <person name="Lecointre G."/>
            <person name="Bobe J."/>
            <person name="Postlethwait J.H."/>
            <person name="Berthelot C."/>
            <person name="Roest Crollius H."/>
            <person name="Guiguen Y."/>
        </authorList>
    </citation>
    <scope>NUCLEOTIDE SEQUENCE</scope>
    <source>
        <strain evidence="2">Concon-B</strain>
    </source>
</reference>
<sequence length="72" mass="7951">MNDATPEHDGPADGDWAHATDWSLQFIDHMVISLLTAPPKETWVCPRTSGKLSMQSSLRENEVHSDSLKGGF</sequence>
<name>A0A9Q1D1R3_CONCO</name>
<organism evidence="2 3">
    <name type="scientific">Conger conger</name>
    <name type="common">Conger eel</name>
    <name type="synonym">Muraena conger</name>
    <dbReference type="NCBI Taxonomy" id="82655"/>
    <lineage>
        <taxon>Eukaryota</taxon>
        <taxon>Metazoa</taxon>
        <taxon>Chordata</taxon>
        <taxon>Craniata</taxon>
        <taxon>Vertebrata</taxon>
        <taxon>Euteleostomi</taxon>
        <taxon>Actinopterygii</taxon>
        <taxon>Neopterygii</taxon>
        <taxon>Teleostei</taxon>
        <taxon>Anguilliformes</taxon>
        <taxon>Congridae</taxon>
        <taxon>Conger</taxon>
    </lineage>
</organism>
<dbReference type="EMBL" id="JAFJMO010000015">
    <property type="protein sequence ID" value="KAJ8255613.1"/>
    <property type="molecule type" value="Genomic_DNA"/>
</dbReference>
<feature type="compositionally biased region" description="Basic and acidic residues" evidence="1">
    <location>
        <begin position="59"/>
        <end position="72"/>
    </location>
</feature>
<evidence type="ECO:0000313" key="2">
    <source>
        <dbReference type="EMBL" id="KAJ8255613.1"/>
    </source>
</evidence>
<feature type="region of interest" description="Disordered" evidence="1">
    <location>
        <begin position="49"/>
        <end position="72"/>
    </location>
</feature>
<comment type="caution">
    <text evidence="2">The sequence shown here is derived from an EMBL/GenBank/DDBJ whole genome shotgun (WGS) entry which is preliminary data.</text>
</comment>
<evidence type="ECO:0000256" key="1">
    <source>
        <dbReference type="SAM" id="MobiDB-lite"/>
    </source>
</evidence>
<dbReference type="Proteomes" id="UP001152803">
    <property type="component" value="Unassembled WGS sequence"/>
</dbReference>
<proteinExistence type="predicted"/>
<gene>
    <name evidence="2" type="ORF">COCON_G00194770</name>
</gene>
<protein>
    <submittedName>
        <fullName evidence="2">Uncharacterized protein</fullName>
    </submittedName>
</protein>